<dbReference type="PROSITE" id="PS50943">
    <property type="entry name" value="HTH_CROC1"/>
    <property type="match status" value="1"/>
</dbReference>
<dbReference type="EMBL" id="LOHS01000200">
    <property type="protein sequence ID" value="OAH09424.1"/>
    <property type="molecule type" value="Genomic_DNA"/>
</dbReference>
<dbReference type="InterPro" id="IPR001387">
    <property type="entry name" value="Cro/C1-type_HTH"/>
</dbReference>
<dbReference type="InterPro" id="IPR010982">
    <property type="entry name" value="Lambda_DNA-bd_dom_sf"/>
</dbReference>
<reference evidence="3 4" key="1">
    <citation type="submission" date="2015-12" db="EMBL/GenBank/DDBJ databases">
        <title>Genome sequence of Streptomyces sp. G25.</title>
        <authorList>
            <person name="Poehlein A."/>
            <person name="Roettig A."/>
            <person name="Hiessl S."/>
            <person name="Hauschild P."/>
            <person name="Schauer J."/>
            <person name="Madkour M.H."/>
            <person name="Al-Ansari A.M."/>
            <person name="Almakishah N.H."/>
            <person name="Steinbuechel A."/>
            <person name="Daniel R."/>
        </authorList>
    </citation>
    <scope>NUCLEOTIDE SEQUENCE [LARGE SCALE GENOMIC DNA]</scope>
    <source>
        <strain evidence="4">G25(2015)</strain>
    </source>
</reference>
<feature type="region of interest" description="Disordered" evidence="1">
    <location>
        <begin position="1"/>
        <end position="21"/>
    </location>
</feature>
<dbReference type="SUPFAM" id="SSF47413">
    <property type="entry name" value="lambda repressor-like DNA-binding domains"/>
    <property type="match status" value="1"/>
</dbReference>
<dbReference type="Pfam" id="PF13560">
    <property type="entry name" value="HTH_31"/>
    <property type="match status" value="1"/>
</dbReference>
<dbReference type="Gene3D" id="1.10.260.40">
    <property type="entry name" value="lambda repressor-like DNA-binding domains"/>
    <property type="match status" value="1"/>
</dbReference>
<evidence type="ECO:0000313" key="3">
    <source>
        <dbReference type="EMBL" id="OAH09424.1"/>
    </source>
</evidence>
<comment type="caution">
    <text evidence="3">The sequence shown here is derived from an EMBL/GenBank/DDBJ whole genome shotgun (WGS) entry which is preliminary data.</text>
</comment>
<dbReference type="PATRIC" id="fig|1716141.3.peg.7707"/>
<name>A0A177HGM0_9ACTN</name>
<dbReference type="SMART" id="SM00530">
    <property type="entry name" value="HTH_XRE"/>
    <property type="match status" value="1"/>
</dbReference>
<keyword evidence="4" id="KW-1185">Reference proteome</keyword>
<evidence type="ECO:0000259" key="2">
    <source>
        <dbReference type="PROSITE" id="PS50943"/>
    </source>
</evidence>
<gene>
    <name evidence="3" type="ORF">STSP_72760</name>
</gene>
<feature type="domain" description="HTH cro/C1-type" evidence="2">
    <location>
        <begin position="33"/>
        <end position="81"/>
    </location>
</feature>
<dbReference type="GO" id="GO:0003677">
    <property type="term" value="F:DNA binding"/>
    <property type="evidence" value="ECO:0007669"/>
    <property type="project" value="InterPro"/>
</dbReference>
<protein>
    <submittedName>
        <fullName evidence="3">Helix-turn-helix protein</fullName>
    </submittedName>
</protein>
<organism evidence="3 4">
    <name type="scientific">Streptomyces jeddahensis</name>
    <dbReference type="NCBI Taxonomy" id="1716141"/>
    <lineage>
        <taxon>Bacteria</taxon>
        <taxon>Bacillati</taxon>
        <taxon>Actinomycetota</taxon>
        <taxon>Actinomycetes</taxon>
        <taxon>Kitasatosporales</taxon>
        <taxon>Streptomycetaceae</taxon>
        <taxon>Streptomyces</taxon>
    </lineage>
</organism>
<evidence type="ECO:0000256" key="1">
    <source>
        <dbReference type="SAM" id="MobiDB-lite"/>
    </source>
</evidence>
<proteinExistence type="predicted"/>
<dbReference type="STRING" id="1716141.STSP_72760"/>
<dbReference type="CDD" id="cd00093">
    <property type="entry name" value="HTH_XRE"/>
    <property type="match status" value="1"/>
</dbReference>
<accession>A0A177HGM0</accession>
<dbReference type="AlphaFoldDB" id="A0A177HGM0"/>
<evidence type="ECO:0000313" key="4">
    <source>
        <dbReference type="Proteomes" id="UP000077381"/>
    </source>
</evidence>
<dbReference type="Proteomes" id="UP000077381">
    <property type="component" value="Unassembled WGS sequence"/>
</dbReference>
<sequence length="95" mass="9865">MAAMTHGQPADGAEAHPWEDDSAAVLRTVGKVIKMWREKSGRTQAELGSAIGYGEEQVSSVERGRRAPRAQFLEAADQVLGAGGMIAGSADAALG</sequence>